<feature type="chain" id="PRO_5045714811" description="chitinase" evidence="7">
    <location>
        <begin position="33"/>
        <end position="503"/>
    </location>
</feature>
<name>A0ABR7L922_9PSEU</name>
<dbReference type="InterPro" id="IPR003305">
    <property type="entry name" value="CenC_carb-bd"/>
</dbReference>
<dbReference type="InterPro" id="IPR011583">
    <property type="entry name" value="Chitinase_II/V-like_cat"/>
</dbReference>
<dbReference type="EC" id="3.2.1.14" evidence="1"/>
<keyword evidence="2 4" id="KW-0378">Hydrolase</keyword>
<dbReference type="InterPro" id="IPR017853">
    <property type="entry name" value="GH"/>
</dbReference>
<keyword evidence="7" id="KW-0732">Signal</keyword>
<evidence type="ECO:0000256" key="3">
    <source>
        <dbReference type="ARBA" id="ARBA00023295"/>
    </source>
</evidence>
<evidence type="ECO:0000256" key="1">
    <source>
        <dbReference type="ARBA" id="ARBA00012729"/>
    </source>
</evidence>
<protein>
    <recommendedName>
        <fullName evidence="1">chitinase</fullName>
        <ecNumber evidence="1">3.2.1.14</ecNumber>
    </recommendedName>
</protein>
<keyword evidence="10" id="KW-1185">Reference proteome</keyword>
<evidence type="ECO:0000256" key="2">
    <source>
        <dbReference type="ARBA" id="ARBA00022801"/>
    </source>
</evidence>
<dbReference type="EMBL" id="JABVED010000009">
    <property type="protein sequence ID" value="MBC6449003.1"/>
    <property type="molecule type" value="Genomic_DNA"/>
</dbReference>
<comment type="similarity">
    <text evidence="5">Belongs to the glycosyl hydrolase 18 family.</text>
</comment>
<keyword evidence="3 4" id="KW-0326">Glycosidase</keyword>
<gene>
    <name evidence="9" type="ORF">GPZ80_17690</name>
</gene>
<dbReference type="Pfam" id="PF02018">
    <property type="entry name" value="CBM_4_9"/>
    <property type="match status" value="1"/>
</dbReference>
<dbReference type="PROSITE" id="PS01095">
    <property type="entry name" value="GH18_1"/>
    <property type="match status" value="1"/>
</dbReference>
<evidence type="ECO:0000313" key="9">
    <source>
        <dbReference type="EMBL" id="MBC6449003.1"/>
    </source>
</evidence>
<dbReference type="InterPro" id="IPR001223">
    <property type="entry name" value="Glyco_hydro18_cat"/>
</dbReference>
<reference evidence="9 10" key="1">
    <citation type="submission" date="2020-06" db="EMBL/GenBank/DDBJ databases">
        <title>Actinokineospora xiongansis sp. nov., isolated from soil of Baiyangdian.</title>
        <authorList>
            <person name="Zhang X."/>
        </authorList>
    </citation>
    <scope>NUCLEOTIDE SEQUENCE [LARGE SCALE GENOMIC DNA]</scope>
    <source>
        <strain evidence="9 10">HBU206404</strain>
    </source>
</reference>
<feature type="signal peptide" evidence="7">
    <location>
        <begin position="1"/>
        <end position="32"/>
    </location>
</feature>
<dbReference type="Proteomes" id="UP000734823">
    <property type="component" value="Unassembled WGS sequence"/>
</dbReference>
<feature type="region of interest" description="Disordered" evidence="6">
    <location>
        <begin position="161"/>
        <end position="207"/>
    </location>
</feature>
<dbReference type="InterPro" id="IPR008979">
    <property type="entry name" value="Galactose-bd-like_sf"/>
</dbReference>
<dbReference type="SMART" id="SM00636">
    <property type="entry name" value="Glyco_18"/>
    <property type="match status" value="1"/>
</dbReference>
<evidence type="ECO:0000256" key="4">
    <source>
        <dbReference type="RuleBase" id="RU000489"/>
    </source>
</evidence>
<sequence>MTLPAKRAIVALLSALSICVGLILAFTGQAAAANLVANPGFESGSLSGWSCSSAGAVTSGDAHAGSYALTGTPAGQDNARCTQTVTVKPNSAYTLTAWVKGAYTYLGATGTGTSDPSTWTPTSGVWTQLSTKFTTGAATTSVSIYLHGWYGQPAYRADDVVLDGPGTTPPTSTTAPTTTPSTTTPTTTPTTTTNPTTTTPTTPPTTGLPAHVLTGYWQNFYNGARALTLAAVPTTYDIIAVSFADAVPGTPGAVTFTLDSGLSSQLGGYTDAQFKADIRTAQARGQKVILSVGGEKGTVTVGDSAAANAFASSMARLIRDYGFDGVDIDLENGINATHMASALRQIHAAGGKIITMAPQTIDMQSTSGGYFQLALAIKDILTIVNMQYYNSGSMMGCDQKVYGQGSVDFLTALACIQLQGGLRADQVGLGLPASPSGAGGGYQSPANVNAALSCLARRTNCGGFTPAVAYPTIRGAMTWSINWDASNGYAFANSVAAHLDTLP</sequence>
<dbReference type="InterPro" id="IPR050542">
    <property type="entry name" value="Glycosyl_Hydrlase18_Chitinase"/>
</dbReference>
<dbReference type="Pfam" id="PF00704">
    <property type="entry name" value="Glyco_hydro_18"/>
    <property type="match status" value="1"/>
</dbReference>
<proteinExistence type="inferred from homology"/>
<dbReference type="RefSeq" id="WP_187221469.1">
    <property type="nucleotide sequence ID" value="NZ_JABVED010000009.1"/>
</dbReference>
<accession>A0ABR7L922</accession>
<comment type="caution">
    <text evidence="9">The sequence shown here is derived from an EMBL/GenBank/DDBJ whole genome shotgun (WGS) entry which is preliminary data.</text>
</comment>
<dbReference type="Gene3D" id="2.60.120.260">
    <property type="entry name" value="Galactose-binding domain-like"/>
    <property type="match status" value="1"/>
</dbReference>
<feature type="compositionally biased region" description="Low complexity" evidence="6">
    <location>
        <begin position="169"/>
        <end position="200"/>
    </location>
</feature>
<evidence type="ECO:0000256" key="6">
    <source>
        <dbReference type="SAM" id="MobiDB-lite"/>
    </source>
</evidence>
<dbReference type="SUPFAM" id="SSF49785">
    <property type="entry name" value="Galactose-binding domain-like"/>
    <property type="match status" value="1"/>
</dbReference>
<dbReference type="SUPFAM" id="SSF51445">
    <property type="entry name" value="(Trans)glycosidases"/>
    <property type="match status" value="1"/>
</dbReference>
<dbReference type="Gene3D" id="3.20.20.80">
    <property type="entry name" value="Glycosidases"/>
    <property type="match status" value="1"/>
</dbReference>
<dbReference type="PROSITE" id="PS51910">
    <property type="entry name" value="GH18_2"/>
    <property type="match status" value="1"/>
</dbReference>
<dbReference type="CDD" id="cd02871">
    <property type="entry name" value="GH18_chitinase_D-like"/>
    <property type="match status" value="1"/>
</dbReference>
<evidence type="ECO:0000259" key="8">
    <source>
        <dbReference type="PROSITE" id="PS51910"/>
    </source>
</evidence>
<evidence type="ECO:0000313" key="10">
    <source>
        <dbReference type="Proteomes" id="UP000734823"/>
    </source>
</evidence>
<dbReference type="PANTHER" id="PTHR45708:SF49">
    <property type="entry name" value="ENDOCHITINASE"/>
    <property type="match status" value="1"/>
</dbReference>
<dbReference type="PANTHER" id="PTHR45708">
    <property type="entry name" value="ENDOCHITINASE"/>
    <property type="match status" value="1"/>
</dbReference>
<dbReference type="InterPro" id="IPR001579">
    <property type="entry name" value="Glyco_hydro_18_chit_AS"/>
</dbReference>
<organism evidence="9 10">
    <name type="scientific">Actinokineospora xionganensis</name>
    <dbReference type="NCBI Taxonomy" id="2684470"/>
    <lineage>
        <taxon>Bacteria</taxon>
        <taxon>Bacillati</taxon>
        <taxon>Actinomycetota</taxon>
        <taxon>Actinomycetes</taxon>
        <taxon>Pseudonocardiales</taxon>
        <taxon>Pseudonocardiaceae</taxon>
        <taxon>Actinokineospora</taxon>
    </lineage>
</organism>
<feature type="domain" description="GH18" evidence="8">
    <location>
        <begin position="211"/>
        <end position="502"/>
    </location>
</feature>
<evidence type="ECO:0000256" key="7">
    <source>
        <dbReference type="SAM" id="SignalP"/>
    </source>
</evidence>
<evidence type="ECO:0000256" key="5">
    <source>
        <dbReference type="RuleBase" id="RU004453"/>
    </source>
</evidence>